<comment type="caution">
    <text evidence="1">The sequence shown here is derived from an EMBL/GenBank/DDBJ whole genome shotgun (WGS) entry which is preliminary data.</text>
</comment>
<protein>
    <recommendedName>
        <fullName evidence="3">L1 transposable element RRM domain-containing protein</fullName>
    </recommendedName>
</protein>
<dbReference type="AlphaFoldDB" id="A0A7J5YQ78"/>
<sequence>MYQQLSANTKTLQAQGSRIAEAEGRIAETETWNMEVKDALCKSLKQQQMLQDKLTDIEGRNGPEESLAKKIVVEGRPLIFDHDYATEVVQKRKAYNGIKKLLKEKGIRFQTPLTKMRIHWDDGPKLYGSAQEAACDMRNGDSPWDQLGSPPGP</sequence>
<name>A0A7J5YQ78_DISMA</name>
<dbReference type="OrthoDB" id="8862550at2759"/>
<dbReference type="Proteomes" id="UP000518266">
    <property type="component" value="Unassembled WGS sequence"/>
</dbReference>
<dbReference type="Gene3D" id="3.30.250.20">
    <property type="entry name" value="L1 transposable element, C-terminal domain"/>
    <property type="match status" value="1"/>
</dbReference>
<evidence type="ECO:0008006" key="3">
    <source>
        <dbReference type="Google" id="ProtNLM"/>
    </source>
</evidence>
<evidence type="ECO:0000313" key="1">
    <source>
        <dbReference type="EMBL" id="KAF3851605.1"/>
    </source>
</evidence>
<dbReference type="EMBL" id="JAAKFY010000010">
    <property type="protein sequence ID" value="KAF3851605.1"/>
    <property type="molecule type" value="Genomic_DNA"/>
</dbReference>
<accession>A0A7J5YQ78</accession>
<keyword evidence="2" id="KW-1185">Reference proteome</keyword>
<organism evidence="1 2">
    <name type="scientific">Dissostichus mawsoni</name>
    <name type="common">Antarctic cod</name>
    <dbReference type="NCBI Taxonomy" id="36200"/>
    <lineage>
        <taxon>Eukaryota</taxon>
        <taxon>Metazoa</taxon>
        <taxon>Chordata</taxon>
        <taxon>Craniata</taxon>
        <taxon>Vertebrata</taxon>
        <taxon>Euteleostomi</taxon>
        <taxon>Actinopterygii</taxon>
        <taxon>Neopterygii</taxon>
        <taxon>Teleostei</taxon>
        <taxon>Neoteleostei</taxon>
        <taxon>Acanthomorphata</taxon>
        <taxon>Eupercaria</taxon>
        <taxon>Perciformes</taxon>
        <taxon>Notothenioidei</taxon>
        <taxon>Nototheniidae</taxon>
        <taxon>Dissostichus</taxon>
    </lineage>
</organism>
<dbReference type="InterPro" id="IPR042566">
    <property type="entry name" value="L1_C"/>
</dbReference>
<reference evidence="1 2" key="1">
    <citation type="submission" date="2020-03" db="EMBL/GenBank/DDBJ databases">
        <title>Dissostichus mawsoni Genome sequencing and assembly.</title>
        <authorList>
            <person name="Park H."/>
        </authorList>
    </citation>
    <scope>NUCLEOTIDE SEQUENCE [LARGE SCALE GENOMIC DNA]</scope>
    <source>
        <strain evidence="1">DM0001</strain>
        <tissue evidence="1">Muscle</tissue>
    </source>
</reference>
<proteinExistence type="predicted"/>
<evidence type="ECO:0000313" key="2">
    <source>
        <dbReference type="Proteomes" id="UP000518266"/>
    </source>
</evidence>
<gene>
    <name evidence="1" type="ORF">F7725_013377</name>
</gene>